<feature type="compositionally biased region" description="Acidic residues" evidence="1">
    <location>
        <begin position="53"/>
        <end position="70"/>
    </location>
</feature>
<dbReference type="RefSeq" id="XP_013339616.1">
    <property type="nucleotide sequence ID" value="XM_013484162.1"/>
</dbReference>
<dbReference type="EMBL" id="KL584781">
    <property type="protein sequence ID" value="KEQ91210.1"/>
    <property type="molecule type" value="Genomic_DNA"/>
</dbReference>
<dbReference type="SUPFAM" id="SSF159941">
    <property type="entry name" value="MM3350-like"/>
    <property type="match status" value="1"/>
</dbReference>
<dbReference type="InterPro" id="IPR012912">
    <property type="entry name" value="Plasmid_pRiA4b_Orf3-like"/>
</dbReference>
<dbReference type="InParanoid" id="A0A074Y0G4"/>
<keyword evidence="4" id="KW-1185">Reference proteome</keyword>
<dbReference type="Pfam" id="PF07929">
    <property type="entry name" value="PRiA4_ORF3"/>
    <property type="match status" value="1"/>
</dbReference>
<gene>
    <name evidence="3" type="ORF">AUEXF2481DRAFT_8824</name>
</gene>
<evidence type="ECO:0000259" key="2">
    <source>
        <dbReference type="Pfam" id="PF07929"/>
    </source>
</evidence>
<dbReference type="Gene3D" id="3.10.290.30">
    <property type="entry name" value="MM3350-like"/>
    <property type="match status" value="1"/>
</dbReference>
<accession>A0A074Y0G4</accession>
<name>A0A074Y0G4_AURSE</name>
<proteinExistence type="predicted"/>
<evidence type="ECO:0000313" key="4">
    <source>
        <dbReference type="Proteomes" id="UP000030641"/>
    </source>
</evidence>
<dbReference type="OrthoDB" id="3934121at2759"/>
<sequence>MAQERNPKRQRFSLGGPSGDTSFEDYLTGNSRHVSSSSEEDFDQENQDPQLNQEEDENEEEKEGEEEDFSNENLPPRPTHRPSTTSGTATSSSSNPVHNINNSIKTTSSTLAKNTSYHILIRLLMPNTSVPITRLLHLPATLLFEQLNQALAMALDWSGTHLWKFTLQTPPSKPLNIHATPDPRREIANIRDLHASHNLGHVDKRKDLDSKKVRLLDVWGAHQRDAVRKLPMFYTYDPYGDPWFHRVTFLGVAEEGLMASDMGVELFKKGQQVWCFGGSGAPVPKDVDLEDEFREEGDRLEWDVEMVNEELRFIEVEQR</sequence>
<evidence type="ECO:0000256" key="1">
    <source>
        <dbReference type="SAM" id="MobiDB-lite"/>
    </source>
</evidence>
<dbReference type="GeneID" id="25372028"/>
<feature type="domain" description="Plasmid pRiA4b Orf3-like" evidence="2">
    <location>
        <begin position="122"/>
        <end position="256"/>
    </location>
</feature>
<dbReference type="Proteomes" id="UP000030641">
    <property type="component" value="Unassembled WGS sequence"/>
</dbReference>
<organism evidence="3 4">
    <name type="scientific">Aureobasidium subglaciale (strain EXF-2481)</name>
    <name type="common">Aureobasidium pullulans var. subglaciale</name>
    <dbReference type="NCBI Taxonomy" id="1043005"/>
    <lineage>
        <taxon>Eukaryota</taxon>
        <taxon>Fungi</taxon>
        <taxon>Dikarya</taxon>
        <taxon>Ascomycota</taxon>
        <taxon>Pezizomycotina</taxon>
        <taxon>Dothideomycetes</taxon>
        <taxon>Dothideomycetidae</taxon>
        <taxon>Dothideales</taxon>
        <taxon>Saccotheciaceae</taxon>
        <taxon>Aureobasidium</taxon>
    </lineage>
</organism>
<protein>
    <recommendedName>
        <fullName evidence="2">Plasmid pRiA4b Orf3-like domain-containing protein</fullName>
    </recommendedName>
</protein>
<reference evidence="3 4" key="1">
    <citation type="journal article" date="2014" name="BMC Genomics">
        <title>Genome sequencing of four Aureobasidium pullulans varieties: biotechnological potential, stress tolerance, and description of new species.</title>
        <authorList>
            <person name="Gostin Ar C."/>
            <person name="Ohm R.A."/>
            <person name="Kogej T."/>
            <person name="Sonjak S."/>
            <person name="Turk M."/>
            <person name="Zajc J."/>
            <person name="Zalar P."/>
            <person name="Grube M."/>
            <person name="Sun H."/>
            <person name="Han J."/>
            <person name="Sharma A."/>
            <person name="Chiniquy J."/>
            <person name="Ngan C.Y."/>
            <person name="Lipzen A."/>
            <person name="Barry K."/>
            <person name="Grigoriev I.V."/>
            <person name="Gunde-Cimerman N."/>
        </authorList>
    </citation>
    <scope>NUCLEOTIDE SEQUENCE [LARGE SCALE GENOMIC DNA]</scope>
    <source>
        <strain evidence="3 4">EXF-2481</strain>
    </source>
</reference>
<feature type="region of interest" description="Disordered" evidence="1">
    <location>
        <begin position="1"/>
        <end position="102"/>
    </location>
</feature>
<feature type="compositionally biased region" description="Polar residues" evidence="1">
    <location>
        <begin position="28"/>
        <end position="37"/>
    </location>
</feature>
<evidence type="ECO:0000313" key="3">
    <source>
        <dbReference type="EMBL" id="KEQ91210.1"/>
    </source>
</evidence>
<dbReference type="AlphaFoldDB" id="A0A074Y0G4"/>
<dbReference type="InterPro" id="IPR024047">
    <property type="entry name" value="MM3350-like_sf"/>
</dbReference>
<dbReference type="HOGENOM" id="CLU_894241_0_0_1"/>
<feature type="compositionally biased region" description="Low complexity" evidence="1">
    <location>
        <begin position="81"/>
        <end position="94"/>
    </location>
</feature>